<sequence>MYICYLRNDEDGAQIGLPGIAPGVLLEVSKPVSNHFSQAVSPILFRSSTMSTGAAGVWSTRSAYIEQPQVREQQGALRYRPGELQKDLRTTENCAPPRARSPPAGKPTGSIWHLLSFVVFWLFNAIVRFTSQWPSQKKLKAEEDFVRTIMIAFVVDKQGSKEEVLRYARAKFDTGNPINLISPKFVRSFGIEIDHGEEQVKLTLPGNGKFKSIATLPGRWCAEGSGRTFYFDPRFYNDKFEVSNVDERFDVVIGYETITREGLMTVKPALGLAGFYPKDTKNDPYVQNHERGPSRDEDTEAGREMIVDPPNLQVEGHTRRLGNQRVEEHREHDEEADQDCAEGPKKGSKFDREGVGISEKASDDQESIDNATTVGPLTQRPRLSISSYYLEQQHDSPASTSLSEYSSDTQGSSIFKSARSSETSRSTLLNSNVPEFLRPIEKVEEWLEDTIRSNGSEHHQPAGECNETLKEGRATLPVDKTKRQKKLRKRRFNDEGDEDGGGGQNPSRRRVESPDKGQVTRKLACVFAKHDPLQYIRLRQHLERRHYVPVHCPRCSEEFEDAAELNDHFRQVAVCDIRPTRIWSGINEEKQKALKSMRASRNKSTEENWNEIYRLLFPASPLPDSPWAGEFRMSRAFRALGEFATQIAPPLITNEVKSGLPAELRGQEQHVETFFQAALPAIMRNIFAEAVQNRQDIESGLRRSRRSPSPSMQSTTAMTTDSGYKSRVVSSSAHEENSNSVAAHHIPVSSSSLDQTLKPEGPHQMSDTKILGSEETLSSRENESNLFPRPSTESSAFAELFPASFGTDSIIQPTDQEGEQASAHVMNPGLNLIPQRLGWSPLLLFSENSGEQLDRSNPSWDLFEPLDLSPNSLG</sequence>
<comment type="caution">
    <text evidence="1">The sequence shown here is derived from an EMBL/GenBank/DDBJ whole genome shotgun (WGS) entry which is preliminary data.</text>
</comment>
<gene>
    <name evidence="1" type="ORF">BDR25DRAFT_340117</name>
</gene>
<dbReference type="EMBL" id="MU003496">
    <property type="protein sequence ID" value="KAF2475309.1"/>
    <property type="molecule type" value="Genomic_DNA"/>
</dbReference>
<dbReference type="Proteomes" id="UP000799755">
    <property type="component" value="Unassembled WGS sequence"/>
</dbReference>
<reference evidence="1" key="1">
    <citation type="journal article" date="2020" name="Stud. Mycol.">
        <title>101 Dothideomycetes genomes: a test case for predicting lifestyles and emergence of pathogens.</title>
        <authorList>
            <person name="Haridas S."/>
            <person name="Albert R."/>
            <person name="Binder M."/>
            <person name="Bloem J."/>
            <person name="Labutti K."/>
            <person name="Salamov A."/>
            <person name="Andreopoulos B."/>
            <person name="Baker S."/>
            <person name="Barry K."/>
            <person name="Bills G."/>
            <person name="Bluhm B."/>
            <person name="Cannon C."/>
            <person name="Castanera R."/>
            <person name="Culley D."/>
            <person name="Daum C."/>
            <person name="Ezra D."/>
            <person name="Gonzalez J."/>
            <person name="Henrissat B."/>
            <person name="Kuo A."/>
            <person name="Liang C."/>
            <person name="Lipzen A."/>
            <person name="Lutzoni F."/>
            <person name="Magnuson J."/>
            <person name="Mondo S."/>
            <person name="Nolan M."/>
            <person name="Ohm R."/>
            <person name="Pangilinan J."/>
            <person name="Park H.-J."/>
            <person name="Ramirez L."/>
            <person name="Alfaro M."/>
            <person name="Sun H."/>
            <person name="Tritt A."/>
            <person name="Yoshinaga Y."/>
            <person name="Zwiers L.-H."/>
            <person name="Turgeon B."/>
            <person name="Goodwin S."/>
            <person name="Spatafora J."/>
            <person name="Crous P."/>
            <person name="Grigoriev I."/>
        </authorList>
    </citation>
    <scope>NUCLEOTIDE SEQUENCE</scope>
    <source>
        <strain evidence="1">ATCC 200398</strain>
    </source>
</reference>
<name>A0ACB6R7M5_9PLEO</name>
<organism evidence="1 2">
    <name type="scientific">Lindgomyces ingoldianus</name>
    <dbReference type="NCBI Taxonomy" id="673940"/>
    <lineage>
        <taxon>Eukaryota</taxon>
        <taxon>Fungi</taxon>
        <taxon>Dikarya</taxon>
        <taxon>Ascomycota</taxon>
        <taxon>Pezizomycotina</taxon>
        <taxon>Dothideomycetes</taxon>
        <taxon>Pleosporomycetidae</taxon>
        <taxon>Pleosporales</taxon>
        <taxon>Lindgomycetaceae</taxon>
        <taxon>Lindgomyces</taxon>
    </lineage>
</organism>
<accession>A0ACB6R7M5</accession>
<protein>
    <submittedName>
        <fullName evidence="1">Uncharacterized protein</fullName>
    </submittedName>
</protein>
<proteinExistence type="predicted"/>
<evidence type="ECO:0000313" key="1">
    <source>
        <dbReference type="EMBL" id="KAF2475309.1"/>
    </source>
</evidence>
<evidence type="ECO:0000313" key="2">
    <source>
        <dbReference type="Proteomes" id="UP000799755"/>
    </source>
</evidence>
<keyword evidence="2" id="KW-1185">Reference proteome</keyword>